<feature type="compositionally biased region" description="Basic and acidic residues" evidence="2">
    <location>
        <begin position="394"/>
        <end position="422"/>
    </location>
</feature>
<evidence type="ECO:0000256" key="1">
    <source>
        <dbReference type="SAM" id="Coils"/>
    </source>
</evidence>
<evidence type="ECO:0000313" key="5">
    <source>
        <dbReference type="Proteomes" id="UP000770717"/>
    </source>
</evidence>
<feature type="domain" description="Centrosomal protein of 85 kDa-like CC4 coiled-coil" evidence="3">
    <location>
        <begin position="547"/>
        <end position="629"/>
    </location>
</feature>
<dbReference type="InterPro" id="IPR058190">
    <property type="entry name" value="CC4_CEP85"/>
</dbReference>
<proteinExistence type="predicted"/>
<sequence length="741" mass="84483">MGSSIEQAHALSNTCSLENLEVVYSGARAQVMLPVSNTMATLDRYGDSGIQQSSRTGGWSSSSCTEWQTPQVSEKHLSRISKPHGTQKGASLPEGISASEHVDDFCNASGSMSFQPIRSQVAIPTAHVVPCTMGTSSNSRTYDRAGPSTESAVHNFPFVPSIDPSTLEDTRKFEMPNIEPTMNQSALLNTLCTDGRTDYTTPILNRDGEPFKALPESKETAGVELTRRARCQFSHLQGWQPDSYNALAASENSWQQQHQQYTDLLRMRMEKLQLGRDYSTAPVYSAGLHPIPNEWERAKGSDNLLLEKEIWERQRQHIAVLEQKLREGEVQVHSTMLNQLSPYSDICLIRLQDLQREVTFLRAQFAEKTDSATREKADLEKKLCAMEAESRGLREAAKEAAQKHSDEMKKQEERVKGRERHINSLKKKCQKEAEQNKEKQQRIETLERYMADLPTAQDHQKQVLQIKEFQEQKQLLQERVSDLEKKLGESRANCRESDAQLAAQKIKEQQHLKTIESLQKEIRKLEMTDWKDEVRRLLEEADNFRLEVETLRKEQDYLQKVIENHKKKMEQMCSKVKDLEEQVCQEEATGQVLKAESLQKEAALQQLKAAVRDLATQNQDLMERNVTMQEQLRLASVTAQPSDVQSSQFITLYKEMNCCRKDLRSICCLLSQRVQGLDPNLSMLLGVHSTTGLDQQEEDLDFFSVEKYLNAVEKLKKDIEELRTTISDCYAQDMGDNCITQ</sequence>
<protein>
    <recommendedName>
        <fullName evidence="3">Centrosomal protein of 85 kDa-like CC4 coiled-coil domain-containing protein</fullName>
    </recommendedName>
</protein>
<evidence type="ECO:0000259" key="3">
    <source>
        <dbReference type="Pfam" id="PF24555"/>
    </source>
</evidence>
<feature type="region of interest" description="Disordered" evidence="2">
    <location>
        <begin position="48"/>
        <end position="93"/>
    </location>
</feature>
<dbReference type="GO" id="GO:0005813">
    <property type="term" value="C:centrosome"/>
    <property type="evidence" value="ECO:0007669"/>
    <property type="project" value="TreeGrafter"/>
</dbReference>
<feature type="compositionally biased region" description="Basic and acidic residues" evidence="2">
    <location>
        <begin position="430"/>
        <end position="439"/>
    </location>
</feature>
<dbReference type="PANTHER" id="PTHR31075:SF3">
    <property type="entry name" value="CENTROSOMAL PROTEIN OF 85 KDA"/>
    <property type="match status" value="1"/>
</dbReference>
<keyword evidence="5" id="KW-1185">Reference proteome</keyword>
<evidence type="ECO:0000256" key="2">
    <source>
        <dbReference type="SAM" id="MobiDB-lite"/>
    </source>
</evidence>
<keyword evidence="1" id="KW-0175">Coiled coil</keyword>
<dbReference type="InterPro" id="IPR040210">
    <property type="entry name" value="Cep85/Cep85L"/>
</dbReference>
<evidence type="ECO:0000313" key="4">
    <source>
        <dbReference type="EMBL" id="KAG9493065.1"/>
    </source>
</evidence>
<reference evidence="4" key="1">
    <citation type="thesis" date="2020" institute="ProQuest LLC" country="789 East Eisenhower Parkway, Ann Arbor, MI, USA">
        <title>Comparative Genomics and Chromosome Evolution.</title>
        <authorList>
            <person name="Mudd A.B."/>
        </authorList>
    </citation>
    <scope>NUCLEOTIDE SEQUENCE</scope>
    <source>
        <strain evidence="4">HN-11 Male</strain>
        <tissue evidence="4">Kidney and liver</tissue>
    </source>
</reference>
<feature type="compositionally biased region" description="Low complexity" evidence="2">
    <location>
        <begin position="53"/>
        <end position="63"/>
    </location>
</feature>
<accession>A0A8J6FUS7</accession>
<dbReference type="Pfam" id="PF24555">
    <property type="entry name" value="CC4_CEP85"/>
    <property type="match status" value="1"/>
</dbReference>
<organism evidence="4 5">
    <name type="scientific">Eleutherodactylus coqui</name>
    <name type="common">Puerto Rican coqui</name>
    <dbReference type="NCBI Taxonomy" id="57060"/>
    <lineage>
        <taxon>Eukaryota</taxon>
        <taxon>Metazoa</taxon>
        <taxon>Chordata</taxon>
        <taxon>Craniata</taxon>
        <taxon>Vertebrata</taxon>
        <taxon>Euteleostomi</taxon>
        <taxon>Amphibia</taxon>
        <taxon>Batrachia</taxon>
        <taxon>Anura</taxon>
        <taxon>Neobatrachia</taxon>
        <taxon>Hyloidea</taxon>
        <taxon>Eleutherodactylidae</taxon>
        <taxon>Eleutherodactylinae</taxon>
        <taxon>Eleutherodactylus</taxon>
        <taxon>Eleutherodactylus</taxon>
    </lineage>
</organism>
<name>A0A8J6FUS7_ELECQ</name>
<dbReference type="PANTHER" id="PTHR31075">
    <property type="entry name" value="CENTROSOMAL PROTEIN OF 85 KDA"/>
    <property type="match status" value="1"/>
</dbReference>
<dbReference type="OrthoDB" id="5972981at2759"/>
<gene>
    <name evidence="4" type="ORF">GDO78_001147</name>
</gene>
<feature type="region of interest" description="Disordered" evidence="2">
    <location>
        <begin position="135"/>
        <end position="157"/>
    </location>
</feature>
<feature type="region of interest" description="Disordered" evidence="2">
    <location>
        <begin position="394"/>
        <end position="439"/>
    </location>
</feature>
<feature type="coiled-coil region" evidence="1">
    <location>
        <begin position="705"/>
        <end position="732"/>
    </location>
</feature>
<comment type="caution">
    <text evidence="4">The sequence shown here is derived from an EMBL/GenBank/DDBJ whole genome shotgun (WGS) entry which is preliminary data.</text>
</comment>
<dbReference type="AlphaFoldDB" id="A0A8J6FUS7"/>
<dbReference type="EMBL" id="WNTK01000001">
    <property type="protein sequence ID" value="KAG9493065.1"/>
    <property type="molecule type" value="Genomic_DNA"/>
</dbReference>
<dbReference type="Proteomes" id="UP000770717">
    <property type="component" value="Unassembled WGS sequence"/>
</dbReference>